<feature type="compositionally biased region" description="Basic residues" evidence="1">
    <location>
        <begin position="10"/>
        <end position="25"/>
    </location>
</feature>
<feature type="non-terminal residue" evidence="2">
    <location>
        <position position="1"/>
    </location>
</feature>
<gene>
    <name evidence="2" type="ORF">CFC21_055598</name>
</gene>
<proteinExistence type="predicted"/>
<reference evidence="2" key="1">
    <citation type="journal article" date="2017" name="Gigascience">
        <title>The first near-complete assembly of the hexaploid bread wheat genome, Triticum aestivum.</title>
        <authorList>
            <person name="Zimin A.V."/>
            <person name="Puiu D."/>
            <person name="Hall R."/>
            <person name="Kingan S."/>
            <person name="Clavijo B.J."/>
            <person name="Salzberg S.L."/>
        </authorList>
    </citation>
    <scope>NUCLEOTIDE SEQUENCE</scope>
    <source>
        <tissue evidence="2">Leaf</tissue>
    </source>
</reference>
<evidence type="ECO:0000256" key="1">
    <source>
        <dbReference type="SAM" id="MobiDB-lite"/>
    </source>
</evidence>
<dbReference type="EMBL" id="CM022220">
    <property type="protein sequence ID" value="KAF7046574.1"/>
    <property type="molecule type" value="Genomic_DNA"/>
</dbReference>
<feature type="region of interest" description="Disordered" evidence="1">
    <location>
        <begin position="1"/>
        <end position="25"/>
    </location>
</feature>
<evidence type="ECO:0000313" key="2">
    <source>
        <dbReference type="EMBL" id="KAF7046574.1"/>
    </source>
</evidence>
<sequence>HRPPDQPHLQGRHRPRRHLPHRHPG</sequence>
<feature type="non-terminal residue" evidence="2">
    <location>
        <position position="25"/>
    </location>
</feature>
<reference evidence="2" key="2">
    <citation type="submission" date="2020-03" db="EMBL/GenBank/DDBJ databases">
        <title>The second near-complete assembly of the hexaploid bread wheat (Triticum aestivum) genome.</title>
        <authorList>
            <person name="Zimin A.V."/>
            <person name="Puiu D."/>
            <person name="Shumante A."/>
            <person name="Alonge M."/>
            <person name="Salzberg S.L."/>
        </authorList>
    </citation>
    <scope>NUCLEOTIDE SEQUENCE</scope>
    <source>
        <tissue evidence="2">Leaf</tissue>
    </source>
</reference>
<name>A0A9R1GGD8_WHEAT</name>
<organism evidence="2">
    <name type="scientific">Triticum aestivum</name>
    <name type="common">Wheat</name>
    <dbReference type="NCBI Taxonomy" id="4565"/>
    <lineage>
        <taxon>Eukaryota</taxon>
        <taxon>Viridiplantae</taxon>
        <taxon>Streptophyta</taxon>
        <taxon>Embryophyta</taxon>
        <taxon>Tracheophyta</taxon>
        <taxon>Spermatophyta</taxon>
        <taxon>Magnoliopsida</taxon>
        <taxon>Liliopsida</taxon>
        <taxon>Poales</taxon>
        <taxon>Poaceae</taxon>
        <taxon>BOP clade</taxon>
        <taxon>Pooideae</taxon>
        <taxon>Triticodae</taxon>
        <taxon>Triticeae</taxon>
        <taxon>Triticinae</taxon>
        <taxon>Triticum</taxon>
    </lineage>
</organism>
<comment type="caution">
    <text evidence="2">The sequence shown here is derived from an EMBL/GenBank/DDBJ whole genome shotgun (WGS) entry which is preliminary data.</text>
</comment>
<dbReference type="AlphaFoldDB" id="A0A9R1GGD8"/>
<protein>
    <submittedName>
        <fullName evidence="2">Uncharacterized protein</fullName>
    </submittedName>
</protein>
<dbReference type="Proteomes" id="UP000815260">
    <property type="component" value="Chromosome 4A"/>
</dbReference>
<accession>A0A9R1GGD8</accession>